<feature type="domain" description="Peptidase S9A N-terminal" evidence="6">
    <location>
        <begin position="3"/>
        <end position="383"/>
    </location>
</feature>
<evidence type="ECO:0000259" key="6">
    <source>
        <dbReference type="Pfam" id="PF02897"/>
    </source>
</evidence>
<evidence type="ECO:0000313" key="7">
    <source>
        <dbReference type="EMBL" id="MBZ5738689.1"/>
    </source>
</evidence>
<dbReference type="EMBL" id="JAIQZJ010000006">
    <property type="protein sequence ID" value="MBZ5738689.1"/>
    <property type="molecule type" value="Genomic_DNA"/>
</dbReference>
<dbReference type="SUPFAM" id="SSF53474">
    <property type="entry name" value="alpha/beta-Hydrolases"/>
    <property type="match status" value="1"/>
</dbReference>
<dbReference type="PANTHER" id="PTHR11757">
    <property type="entry name" value="PROTEASE FAMILY S9A OLIGOPEPTIDASE"/>
    <property type="match status" value="1"/>
</dbReference>
<dbReference type="Gene3D" id="2.130.10.120">
    <property type="entry name" value="Prolyl oligopeptidase, N-terminal domain"/>
    <property type="match status" value="1"/>
</dbReference>
<gene>
    <name evidence="7" type="ORF">K8U61_10995</name>
</gene>
<comment type="caution">
    <text evidence="7">The sequence shown here is derived from an EMBL/GenBank/DDBJ whole genome shotgun (WGS) entry which is preliminary data.</text>
</comment>
<dbReference type="Pfam" id="PF02897">
    <property type="entry name" value="Peptidase_S9_N"/>
    <property type="match status" value="1"/>
</dbReference>
<dbReference type="InterPro" id="IPR001375">
    <property type="entry name" value="Peptidase_S9_cat"/>
</dbReference>
<sequence length="677" mass="74810">MTQTPHVHREHGVERPDPYAWMAAGGDALLDHLATERAAYDAATARLRPLAETLRAEMVARVPASEISPRWARARYSYALRTRAGAEYADLVRAPAEGGPDEVALDVVALAADAAYLELGVTVVSPDEDLLAYSVDLDGDEVYELRFRDLRTGLDLEEVVPRSYYSGAWSADSAWFFYTVHDDAYRPHQVWRHRVGTPVAGDVLVLEEPDERFEVQVRGTRTGDLVVLWSESNTTSECWVVDARDVTRGPWSVGGRRDGVRYHAEHRRLPDGSSDLLVVTDDDAVESRLMVAPVPDDDQDATSWIEARPESRSQHLLRADAFSSCVLLAVREDGEHRLVQVPHDDLAGTRGSTELEGDLLRSPRYDAAAVTVLQESWLRPGVAVSDDLGSGLLDRVWEEEAPGYDASAYLTERRSFPSADGTAVPATILRHRDTPLDGTAPALVYGYGSYGAVDEPAWDPALPSLLDRGVVYVYAHNRGGGELGQRWYLDGKLSHKQHTFDDHVAVADGLARDGLVDPDRIATRGLSAGGLLQGAVFSQRPDRWRAVVAEVPFVDVVTTMFDASIPLTITEWDEWGDPRRRADFDWMLAYSPYDNPPPAGSRPDLLVTGAVHDPRVMVHEPAKWVARLRETDPEWSPRCLFRVETGAGAHTGPSGRFGHLAYEAEVYAWVLDRLGVS</sequence>
<dbReference type="InterPro" id="IPR051543">
    <property type="entry name" value="Serine_Peptidase_S9A"/>
</dbReference>
<keyword evidence="3" id="KW-0378">Hydrolase</keyword>
<dbReference type="Proteomes" id="UP000780875">
    <property type="component" value="Unassembled WGS sequence"/>
</dbReference>
<accession>A0ABS7UCW6</accession>
<comment type="similarity">
    <text evidence="1">Belongs to the peptidase S9A family.</text>
</comment>
<dbReference type="InterPro" id="IPR002470">
    <property type="entry name" value="Peptidase_S9A"/>
</dbReference>
<protein>
    <submittedName>
        <fullName evidence="7">Prolyl oligopeptidase family serine peptidase</fullName>
    </submittedName>
</protein>
<evidence type="ECO:0000256" key="1">
    <source>
        <dbReference type="ARBA" id="ARBA00005228"/>
    </source>
</evidence>
<evidence type="ECO:0000256" key="4">
    <source>
        <dbReference type="ARBA" id="ARBA00022825"/>
    </source>
</evidence>
<dbReference type="RefSeq" id="WP_224123063.1">
    <property type="nucleotide sequence ID" value="NZ_JAIQZJ010000006.1"/>
</dbReference>
<evidence type="ECO:0000256" key="3">
    <source>
        <dbReference type="ARBA" id="ARBA00022801"/>
    </source>
</evidence>
<proteinExistence type="inferred from homology"/>
<dbReference type="PANTHER" id="PTHR11757:SF19">
    <property type="entry name" value="PROLYL ENDOPEPTIDASE-LIKE"/>
    <property type="match status" value="1"/>
</dbReference>
<dbReference type="InterPro" id="IPR023302">
    <property type="entry name" value="Pept_S9A_N"/>
</dbReference>
<evidence type="ECO:0000259" key="5">
    <source>
        <dbReference type="Pfam" id="PF00326"/>
    </source>
</evidence>
<reference evidence="7 8" key="1">
    <citation type="submission" date="2021-09" db="EMBL/GenBank/DDBJ databases">
        <title>Whole genome sequence of Nocardioides sp. GBK3QG-3.</title>
        <authorList>
            <person name="Tuo L."/>
        </authorList>
    </citation>
    <scope>NUCLEOTIDE SEQUENCE [LARGE SCALE GENOMIC DNA]</scope>
    <source>
        <strain evidence="7 8">GBK3QG-3</strain>
    </source>
</reference>
<dbReference type="InterPro" id="IPR029058">
    <property type="entry name" value="AB_hydrolase_fold"/>
</dbReference>
<evidence type="ECO:0000256" key="2">
    <source>
        <dbReference type="ARBA" id="ARBA00022670"/>
    </source>
</evidence>
<dbReference type="Gene3D" id="3.40.50.1820">
    <property type="entry name" value="alpha/beta hydrolase"/>
    <property type="match status" value="1"/>
</dbReference>
<keyword evidence="8" id="KW-1185">Reference proteome</keyword>
<dbReference type="Pfam" id="PF00326">
    <property type="entry name" value="Peptidase_S9"/>
    <property type="match status" value="1"/>
</dbReference>
<dbReference type="SUPFAM" id="SSF50993">
    <property type="entry name" value="Peptidase/esterase 'gauge' domain"/>
    <property type="match status" value="1"/>
</dbReference>
<dbReference type="PRINTS" id="PR00862">
    <property type="entry name" value="PROLIGOPTASE"/>
</dbReference>
<feature type="domain" description="Peptidase S9 prolyl oligopeptidase catalytic" evidence="5">
    <location>
        <begin position="464"/>
        <end position="675"/>
    </location>
</feature>
<keyword evidence="2" id="KW-0645">Protease</keyword>
<keyword evidence="4" id="KW-0720">Serine protease</keyword>
<evidence type="ECO:0000313" key="8">
    <source>
        <dbReference type="Proteomes" id="UP000780875"/>
    </source>
</evidence>
<organism evidence="7 8">
    <name type="scientific">Nocardioides mangrovi</name>
    <dbReference type="NCBI Taxonomy" id="2874580"/>
    <lineage>
        <taxon>Bacteria</taxon>
        <taxon>Bacillati</taxon>
        <taxon>Actinomycetota</taxon>
        <taxon>Actinomycetes</taxon>
        <taxon>Propionibacteriales</taxon>
        <taxon>Nocardioidaceae</taxon>
        <taxon>Nocardioides</taxon>
    </lineage>
</organism>
<name>A0ABS7UCW6_9ACTN</name>